<protein>
    <submittedName>
        <fullName evidence="4">Cysteine synthase</fullName>
    </submittedName>
</protein>
<comment type="cofactor">
    <cofactor evidence="1">
        <name>pyridoxal 5'-phosphate</name>
        <dbReference type="ChEBI" id="CHEBI:597326"/>
    </cofactor>
</comment>
<name>A0A017T5R7_9BACT</name>
<evidence type="ECO:0000256" key="1">
    <source>
        <dbReference type="ARBA" id="ARBA00001933"/>
    </source>
</evidence>
<evidence type="ECO:0000256" key="2">
    <source>
        <dbReference type="ARBA" id="ARBA00022898"/>
    </source>
</evidence>
<dbReference type="eggNOG" id="COG0031">
    <property type="taxonomic scope" value="Bacteria"/>
</dbReference>
<dbReference type="SUPFAM" id="SSF53686">
    <property type="entry name" value="Tryptophan synthase beta subunit-like PLP-dependent enzymes"/>
    <property type="match status" value="1"/>
</dbReference>
<dbReference type="InterPro" id="IPR036052">
    <property type="entry name" value="TrpB-like_PALP_sf"/>
</dbReference>
<reference evidence="4 5" key="1">
    <citation type="submission" date="2013-05" db="EMBL/GenBank/DDBJ databases">
        <title>Genome assembly of Chondromyces apiculatus DSM 436.</title>
        <authorList>
            <person name="Sharma G."/>
            <person name="Khatri I."/>
            <person name="Kaur C."/>
            <person name="Mayilraj S."/>
            <person name="Subramanian S."/>
        </authorList>
    </citation>
    <scope>NUCLEOTIDE SEQUENCE [LARGE SCALE GENOMIC DNA]</scope>
    <source>
        <strain evidence="4 5">DSM 436</strain>
    </source>
</reference>
<dbReference type="Pfam" id="PF00291">
    <property type="entry name" value="PALP"/>
    <property type="match status" value="1"/>
</dbReference>
<keyword evidence="5" id="KW-1185">Reference proteome</keyword>
<dbReference type="InterPro" id="IPR001926">
    <property type="entry name" value="TrpB-like_PALP"/>
</dbReference>
<dbReference type="OrthoDB" id="9815130at2"/>
<dbReference type="Gene3D" id="3.40.50.1100">
    <property type="match status" value="2"/>
</dbReference>
<dbReference type="AlphaFoldDB" id="A0A017T5R7"/>
<organism evidence="4 5">
    <name type="scientific">Chondromyces apiculatus DSM 436</name>
    <dbReference type="NCBI Taxonomy" id="1192034"/>
    <lineage>
        <taxon>Bacteria</taxon>
        <taxon>Pseudomonadati</taxon>
        <taxon>Myxococcota</taxon>
        <taxon>Polyangia</taxon>
        <taxon>Polyangiales</taxon>
        <taxon>Polyangiaceae</taxon>
        <taxon>Chondromyces</taxon>
    </lineage>
</organism>
<dbReference type="PANTHER" id="PTHR10314">
    <property type="entry name" value="CYSTATHIONINE BETA-SYNTHASE"/>
    <property type="match status" value="1"/>
</dbReference>
<dbReference type="GO" id="GO:1901605">
    <property type="term" value="P:alpha-amino acid metabolic process"/>
    <property type="evidence" value="ECO:0007669"/>
    <property type="project" value="UniProtKB-ARBA"/>
</dbReference>
<dbReference type="Proteomes" id="UP000019678">
    <property type="component" value="Unassembled WGS sequence"/>
</dbReference>
<dbReference type="STRING" id="1192034.CAP_5032"/>
<sequence length="315" mass="33557">MTTPRRTMKAWLARVSASTPTVPIPDEETGCTLWIKLEHLLPSGSTKDRVASFVLGHAMETGALRDDSLVVEASSGSTSIAFAMACAMLGVHFRAVMPSGVSDERVLLIRRYGGEVVLTPAEHGVLGAIEETRRMADADPRIFLPRQFENPLNALAHQRNTGPELISQVGTTIHGFVAGVGTGGTLAGIARALREAGHPTALARPRPERGVCFEGEPEICGGIPGVVDGLSRLLDDPTLGPVEDIAITDAEAIRAARELGARGFGVGPSSGLNFAAARRLARRLGPGHDVATVLCDRMERYFSTDLFRDLRPRPA</sequence>
<accession>A0A017T5R7</accession>
<evidence type="ECO:0000259" key="3">
    <source>
        <dbReference type="Pfam" id="PF00291"/>
    </source>
</evidence>
<gene>
    <name evidence="4" type="ORF">CAP_5032</name>
</gene>
<evidence type="ECO:0000313" key="4">
    <source>
        <dbReference type="EMBL" id="EYF03931.1"/>
    </source>
</evidence>
<proteinExistence type="predicted"/>
<dbReference type="InterPro" id="IPR050214">
    <property type="entry name" value="Cys_Synth/Cystath_Beta-Synth"/>
</dbReference>
<feature type="domain" description="Tryptophan synthase beta chain-like PALP" evidence="3">
    <location>
        <begin position="18"/>
        <end position="296"/>
    </location>
</feature>
<evidence type="ECO:0000313" key="5">
    <source>
        <dbReference type="Proteomes" id="UP000019678"/>
    </source>
</evidence>
<keyword evidence="2" id="KW-0663">Pyridoxal phosphate</keyword>
<dbReference type="EMBL" id="ASRX01000040">
    <property type="protein sequence ID" value="EYF03931.1"/>
    <property type="molecule type" value="Genomic_DNA"/>
</dbReference>
<dbReference type="CDD" id="cd01561">
    <property type="entry name" value="CBS_like"/>
    <property type="match status" value="1"/>
</dbReference>
<comment type="caution">
    <text evidence="4">The sequence shown here is derived from an EMBL/GenBank/DDBJ whole genome shotgun (WGS) entry which is preliminary data.</text>
</comment>
<dbReference type="RefSeq" id="WP_044245030.1">
    <property type="nucleotide sequence ID" value="NZ_ASRX01000040.1"/>
</dbReference>